<name>A0A0F9B7G2_9ZZZZ</name>
<dbReference type="AlphaFoldDB" id="A0A0F9B7G2"/>
<comment type="caution">
    <text evidence="2">The sequence shown here is derived from an EMBL/GenBank/DDBJ whole genome shotgun (WGS) entry which is preliminary data.</text>
</comment>
<proteinExistence type="predicted"/>
<sequence>EDDDGIAVGAEIGEKSLNPLLEAFESYGLKLVENRLVVTPGGSGVTSANTAPSNYHTGSLHTHTGINLAETVQYAELRTRDQIVILIEHPRVKGEVADKSNRGVMITFDNPFGPYTTGYALIPGDVTTESDPADMFQPPILGSLTVAQIQNVIRTAQISAGLEKALAPSYMEVKNEDQVPPSDENKTKEATTNKEIPVVAGEIKKVETPNIDLDTADARMQAEANEYRLQEELTGEASSEASGHRLSIQVSQADLQMAPYQASRAKAIAELLKGIVYSIRKQGLPVFIPTLPDSRRRESGVQIQEPASITPQMANLPFELIVTLGADTAATKYARWAALKDQEEDGIIGYQTRVEQSDVENPVSEIARVFEGKLLKAVMEQVLPQIAETAVAFATKRFDQLTATPEAEAVAALPGESPISGEVGGGGAQTAGLSDVVRLPGVNQPVLPTQFVDGQRVQEGGGEQQVRS</sequence>
<feature type="non-terminal residue" evidence="2">
    <location>
        <position position="1"/>
    </location>
</feature>
<dbReference type="EMBL" id="LAZR01039094">
    <property type="protein sequence ID" value="KKL17859.1"/>
    <property type="molecule type" value="Genomic_DNA"/>
</dbReference>
<evidence type="ECO:0000256" key="1">
    <source>
        <dbReference type="SAM" id="MobiDB-lite"/>
    </source>
</evidence>
<feature type="compositionally biased region" description="Gly residues" evidence="1">
    <location>
        <begin position="459"/>
        <end position="468"/>
    </location>
</feature>
<evidence type="ECO:0000313" key="2">
    <source>
        <dbReference type="EMBL" id="KKL17859.1"/>
    </source>
</evidence>
<protein>
    <submittedName>
        <fullName evidence="2">Uncharacterized protein</fullName>
    </submittedName>
</protein>
<organism evidence="2">
    <name type="scientific">marine sediment metagenome</name>
    <dbReference type="NCBI Taxonomy" id="412755"/>
    <lineage>
        <taxon>unclassified sequences</taxon>
        <taxon>metagenomes</taxon>
        <taxon>ecological metagenomes</taxon>
    </lineage>
</organism>
<reference evidence="2" key="1">
    <citation type="journal article" date="2015" name="Nature">
        <title>Complex archaea that bridge the gap between prokaryotes and eukaryotes.</title>
        <authorList>
            <person name="Spang A."/>
            <person name="Saw J.H."/>
            <person name="Jorgensen S.L."/>
            <person name="Zaremba-Niedzwiedzka K."/>
            <person name="Martijn J."/>
            <person name="Lind A.E."/>
            <person name="van Eijk R."/>
            <person name="Schleper C."/>
            <person name="Guy L."/>
            <person name="Ettema T.J."/>
        </authorList>
    </citation>
    <scope>NUCLEOTIDE SEQUENCE</scope>
</reference>
<accession>A0A0F9B7G2</accession>
<gene>
    <name evidence="2" type="ORF">LCGC14_2481330</name>
</gene>
<feature type="region of interest" description="Disordered" evidence="1">
    <location>
        <begin position="447"/>
        <end position="468"/>
    </location>
</feature>